<dbReference type="EMBL" id="CM046398">
    <property type="protein sequence ID" value="KAI8532327.1"/>
    <property type="molecule type" value="Genomic_DNA"/>
</dbReference>
<organism evidence="1 2">
    <name type="scientific">Rhododendron molle</name>
    <name type="common">Chinese azalea</name>
    <name type="synonym">Azalea mollis</name>
    <dbReference type="NCBI Taxonomy" id="49168"/>
    <lineage>
        <taxon>Eukaryota</taxon>
        <taxon>Viridiplantae</taxon>
        <taxon>Streptophyta</taxon>
        <taxon>Embryophyta</taxon>
        <taxon>Tracheophyta</taxon>
        <taxon>Spermatophyta</taxon>
        <taxon>Magnoliopsida</taxon>
        <taxon>eudicotyledons</taxon>
        <taxon>Gunneridae</taxon>
        <taxon>Pentapetalae</taxon>
        <taxon>asterids</taxon>
        <taxon>Ericales</taxon>
        <taxon>Ericaceae</taxon>
        <taxon>Ericoideae</taxon>
        <taxon>Rhodoreae</taxon>
        <taxon>Rhododendron</taxon>
    </lineage>
</organism>
<protein>
    <submittedName>
        <fullName evidence="1">Uncharacterized protein</fullName>
    </submittedName>
</protein>
<name>A0ACC0LUR5_RHOML</name>
<comment type="caution">
    <text evidence="1">The sequence shown here is derived from an EMBL/GenBank/DDBJ whole genome shotgun (WGS) entry which is preliminary data.</text>
</comment>
<evidence type="ECO:0000313" key="1">
    <source>
        <dbReference type="EMBL" id="KAI8532327.1"/>
    </source>
</evidence>
<proteinExistence type="predicted"/>
<gene>
    <name evidence="1" type="ORF">RHMOL_Rhmol11G0205400</name>
</gene>
<evidence type="ECO:0000313" key="2">
    <source>
        <dbReference type="Proteomes" id="UP001062846"/>
    </source>
</evidence>
<sequence>MVCRHQLMVFHDRGIQRVPDKYVFRRWRQDVKKVHTKIRINYDNSSTTIKVHRHDNMCNLFNDVVMLAEDCQDKYAKEIEDIVDDHVFGTQKSVVNVNSYPSYMRQLMWPNMMPQNMQPNMAQGRTILPFSPTLCPTGTSFNQFVNNVPTSQSNIPSLLNTQVWRGQSSIMGSQLWGGGVSSGFLESQGQGWGGGQQSCTEMMNARDNGQQ</sequence>
<reference evidence="1" key="1">
    <citation type="submission" date="2022-02" db="EMBL/GenBank/DDBJ databases">
        <title>Plant Genome Project.</title>
        <authorList>
            <person name="Zhang R.-G."/>
        </authorList>
    </citation>
    <scope>NUCLEOTIDE SEQUENCE</scope>
    <source>
        <strain evidence="1">AT1</strain>
    </source>
</reference>
<dbReference type="Proteomes" id="UP001062846">
    <property type="component" value="Chromosome 11"/>
</dbReference>
<accession>A0ACC0LUR5</accession>
<keyword evidence="2" id="KW-1185">Reference proteome</keyword>